<keyword evidence="3" id="KW-1185">Reference proteome</keyword>
<keyword evidence="1" id="KW-1133">Transmembrane helix</keyword>
<dbReference type="OrthoDB" id="9792475at2"/>
<dbReference type="Pfam" id="PF11821">
    <property type="entry name" value="ActD"/>
    <property type="match status" value="1"/>
</dbReference>
<feature type="transmembrane region" description="Helical" evidence="1">
    <location>
        <begin position="95"/>
        <end position="119"/>
    </location>
</feature>
<dbReference type="InterPro" id="IPR021776">
    <property type="entry name" value="ActD"/>
</dbReference>
<dbReference type="EMBL" id="CP042382">
    <property type="protein sequence ID" value="QEA39570.1"/>
    <property type="molecule type" value="Genomic_DNA"/>
</dbReference>
<keyword evidence="1" id="KW-0812">Transmembrane</keyword>
<sequence length="179" mass="19928">MSNPDLYGVLGRFEQASTLIEAVTALRRANYTHLEAFSPHPVKGLSQALGERSRWLTVAALVGALAAAAGTYWMAWYSAVIDYPYVVGGKPLHSWPPFLLLAFVLSILAAVLVALVGMLMGNRLPRPYHPVFNLAMFSRASDDSFFLLVRLEETPEEDVEHLRRRLRDLHALDIQEVPA</sequence>
<gene>
    <name evidence="2" type="ORF">FGL86_11095</name>
</gene>
<proteinExistence type="predicted"/>
<accession>A0A5B8SXN2</accession>
<evidence type="ECO:0000256" key="1">
    <source>
        <dbReference type="SAM" id="Phobius"/>
    </source>
</evidence>
<feature type="transmembrane region" description="Helical" evidence="1">
    <location>
        <begin position="55"/>
        <end position="75"/>
    </location>
</feature>
<dbReference type="AlphaFoldDB" id="A0A5B8SXN2"/>
<dbReference type="PANTHER" id="PTHR40394">
    <property type="entry name" value="LIPOPROTEIN-RELATED"/>
    <property type="match status" value="1"/>
</dbReference>
<keyword evidence="1" id="KW-0472">Membrane</keyword>
<reference evidence="2 3" key="1">
    <citation type="submission" date="2019-06" db="EMBL/GenBank/DDBJ databases">
        <title>Genome analyses of bacteria isolated from kimchi.</title>
        <authorList>
            <person name="Lee S."/>
            <person name="Ahn S."/>
            <person name="Roh S."/>
        </authorList>
    </citation>
    <scope>NUCLEOTIDE SEQUENCE [LARGE SCALE GENOMIC DNA]</scope>
    <source>
        <strain evidence="2 3">CBA4606</strain>
    </source>
</reference>
<dbReference type="Proteomes" id="UP000321272">
    <property type="component" value="Chromosome"/>
</dbReference>
<dbReference type="PANTHER" id="PTHR40394:SF2">
    <property type="entry name" value="QUINOL:CYTOCHROME C OXIDOREDUCTASE MEMBRANE PROTEIN"/>
    <property type="match status" value="1"/>
</dbReference>
<organism evidence="2 3">
    <name type="scientific">Pistricoccus aurantiacus</name>
    <dbReference type="NCBI Taxonomy" id="1883414"/>
    <lineage>
        <taxon>Bacteria</taxon>
        <taxon>Pseudomonadati</taxon>
        <taxon>Pseudomonadota</taxon>
        <taxon>Gammaproteobacteria</taxon>
        <taxon>Oceanospirillales</taxon>
        <taxon>Halomonadaceae</taxon>
        <taxon>Pistricoccus</taxon>
    </lineage>
</organism>
<dbReference type="KEGG" id="paur:FGL86_11095"/>
<evidence type="ECO:0000313" key="2">
    <source>
        <dbReference type="EMBL" id="QEA39570.1"/>
    </source>
</evidence>
<name>A0A5B8SXN2_9GAMM</name>
<dbReference type="RefSeq" id="WP_147184621.1">
    <property type="nucleotide sequence ID" value="NZ_CP042382.1"/>
</dbReference>
<protein>
    <submittedName>
        <fullName evidence="2">DUF3341 domain-containing protein</fullName>
    </submittedName>
</protein>
<evidence type="ECO:0000313" key="3">
    <source>
        <dbReference type="Proteomes" id="UP000321272"/>
    </source>
</evidence>